<dbReference type="PROSITE" id="PS51186">
    <property type="entry name" value="GNAT"/>
    <property type="match status" value="1"/>
</dbReference>
<name>A0A365L7R3_9BACL</name>
<keyword evidence="3" id="KW-1185">Reference proteome</keyword>
<dbReference type="Gene3D" id="3.40.630.30">
    <property type="match status" value="1"/>
</dbReference>
<dbReference type="SUPFAM" id="SSF55729">
    <property type="entry name" value="Acyl-CoA N-acyltransferases (Nat)"/>
    <property type="match status" value="1"/>
</dbReference>
<dbReference type="AlphaFoldDB" id="A0A365L7R3"/>
<feature type="domain" description="N-acetyltransferase" evidence="1">
    <location>
        <begin position="44"/>
        <end position="189"/>
    </location>
</feature>
<proteinExistence type="predicted"/>
<sequence length="191" mass="21712">MNLKGFHSKKVFRFCLKQCSNKGCETVSRSSPGLWMLQKNRYTPAISKLSRKRVVGMLSKATAAYPSPQLKEVMAFAMAKDQVEVEYAQYAKNPNRHLYLMEEEAFIGIELKDASRCEIRHIAVAGDCRNSGTGLRMIEDIIKLHGIQEIFAETDVDAVGFYRKIGFNIKSLGEKYPGRERFYCTKTLPSK</sequence>
<gene>
    <name evidence="2" type="ORF">DP120_04090</name>
</gene>
<dbReference type="Proteomes" id="UP000251002">
    <property type="component" value="Unassembled WGS sequence"/>
</dbReference>
<protein>
    <recommendedName>
        <fullName evidence="1">N-acetyltransferase domain-containing protein</fullName>
    </recommendedName>
</protein>
<dbReference type="GO" id="GO:0016747">
    <property type="term" value="F:acyltransferase activity, transferring groups other than amino-acyl groups"/>
    <property type="evidence" value="ECO:0007669"/>
    <property type="project" value="InterPro"/>
</dbReference>
<dbReference type="InterPro" id="IPR000182">
    <property type="entry name" value="GNAT_dom"/>
</dbReference>
<comment type="caution">
    <text evidence="2">The sequence shown here is derived from an EMBL/GenBank/DDBJ whole genome shotgun (WGS) entry which is preliminary data.</text>
</comment>
<accession>A0A365L7R3</accession>
<evidence type="ECO:0000313" key="3">
    <source>
        <dbReference type="Proteomes" id="UP000251002"/>
    </source>
</evidence>
<evidence type="ECO:0000259" key="1">
    <source>
        <dbReference type="PROSITE" id="PS51186"/>
    </source>
</evidence>
<organism evidence="2 3">
    <name type="scientific">Planococcus halotolerans</name>
    <dbReference type="NCBI Taxonomy" id="2233542"/>
    <lineage>
        <taxon>Bacteria</taxon>
        <taxon>Bacillati</taxon>
        <taxon>Bacillota</taxon>
        <taxon>Bacilli</taxon>
        <taxon>Bacillales</taxon>
        <taxon>Caryophanaceae</taxon>
        <taxon>Planococcus</taxon>
    </lineage>
</organism>
<dbReference type="InterPro" id="IPR016181">
    <property type="entry name" value="Acyl_CoA_acyltransferase"/>
</dbReference>
<dbReference type="EMBL" id="QLZR01000001">
    <property type="protein sequence ID" value="RAZ81464.1"/>
    <property type="molecule type" value="Genomic_DNA"/>
</dbReference>
<evidence type="ECO:0000313" key="2">
    <source>
        <dbReference type="EMBL" id="RAZ81464.1"/>
    </source>
</evidence>
<reference evidence="2 3" key="1">
    <citation type="submission" date="2018-06" db="EMBL/GenBank/DDBJ databases">
        <title>The draft genome sequences of strains SCU63 and S1.</title>
        <authorList>
            <person name="Gan L."/>
        </authorList>
    </citation>
    <scope>NUCLEOTIDE SEQUENCE [LARGE SCALE GENOMIC DNA]</scope>
    <source>
        <strain evidence="2 3">SCU63</strain>
    </source>
</reference>
<dbReference type="Pfam" id="PF13508">
    <property type="entry name" value="Acetyltransf_7"/>
    <property type="match status" value="1"/>
</dbReference>